<feature type="domain" description="EGF-like" evidence="4">
    <location>
        <begin position="139"/>
        <end position="175"/>
    </location>
</feature>
<evidence type="ECO:0000256" key="2">
    <source>
        <dbReference type="SAM" id="MobiDB-lite"/>
    </source>
</evidence>
<dbReference type="PROSITE" id="PS50026">
    <property type="entry name" value="EGF_3"/>
    <property type="match status" value="1"/>
</dbReference>
<comment type="caution">
    <text evidence="5">The sequence shown here is derived from an EMBL/GenBank/DDBJ whole genome shotgun (WGS) entry which is preliminary data.</text>
</comment>
<feature type="transmembrane region" description="Helical" evidence="3">
    <location>
        <begin position="316"/>
        <end position="337"/>
    </location>
</feature>
<name>A0ABN8QE17_9CNID</name>
<keyword evidence="1" id="KW-1015">Disulfide bond</keyword>
<keyword evidence="3" id="KW-1133">Transmembrane helix</keyword>
<feature type="compositionally biased region" description="Polar residues" evidence="2">
    <location>
        <begin position="376"/>
        <end position="392"/>
    </location>
</feature>
<comment type="caution">
    <text evidence="1">Lacks conserved residue(s) required for the propagation of feature annotation.</text>
</comment>
<organism evidence="5 6">
    <name type="scientific">Porites lobata</name>
    <dbReference type="NCBI Taxonomy" id="104759"/>
    <lineage>
        <taxon>Eukaryota</taxon>
        <taxon>Metazoa</taxon>
        <taxon>Cnidaria</taxon>
        <taxon>Anthozoa</taxon>
        <taxon>Hexacorallia</taxon>
        <taxon>Scleractinia</taxon>
        <taxon>Fungiina</taxon>
        <taxon>Poritidae</taxon>
        <taxon>Porites</taxon>
    </lineage>
</organism>
<feature type="region of interest" description="Disordered" evidence="2">
    <location>
        <begin position="367"/>
        <end position="416"/>
    </location>
</feature>
<dbReference type="Gene3D" id="2.10.25.10">
    <property type="entry name" value="Laminin"/>
    <property type="match status" value="1"/>
</dbReference>
<dbReference type="InterPro" id="IPR000742">
    <property type="entry name" value="EGF"/>
</dbReference>
<keyword evidence="3" id="KW-0472">Membrane</keyword>
<evidence type="ECO:0000259" key="4">
    <source>
        <dbReference type="PROSITE" id="PS50026"/>
    </source>
</evidence>
<feature type="non-terminal residue" evidence="5">
    <location>
        <position position="1"/>
    </location>
</feature>
<dbReference type="CDD" id="cd00054">
    <property type="entry name" value="EGF_CA"/>
    <property type="match status" value="1"/>
</dbReference>
<sequence length="428" mass="44492">ASVSQSVSSSTSASVSASASASTSASVAPGVSESTSASVLASVSTSALASTSASVSPSVSASTSASVSASVSTSASASSSASVSPSVSASTSASVSASVSTRALVSILVTVSTSASPSISPSISPNVSTSVLTSVSASISDRCRANPCVNNGICSSVNNTFSCTCLPDYEGVICQIKKPARIIAVKITVRNRDFIEDYRDPQLPTTRALIQELTGELVRFFKGQYGDSFEGIEIISLFEGSVGVNFELSLKPSSNVTNTTVVEELKRVNGTEALGLLELGEISAVEQIPEPTTQTTVMTLPTASALDSPLLETWEIVLIVAAIIVFLLLIIIVILVVKYRRISKSGKEMIAFDGYWELRADAKYNNNQPPMRANPPSYTNEVYSDGTPTSLPARNGRVEDSSTNEAHSSLSHTNEAITEAQFAEDTPL</sequence>
<keyword evidence="6" id="KW-1185">Reference proteome</keyword>
<dbReference type="Pfam" id="PF01390">
    <property type="entry name" value="SEA"/>
    <property type="match status" value="1"/>
</dbReference>
<accession>A0ABN8QE17</accession>
<dbReference type="EMBL" id="CALNXK010000122">
    <property type="protein sequence ID" value="CAH3162208.1"/>
    <property type="molecule type" value="Genomic_DNA"/>
</dbReference>
<dbReference type="Proteomes" id="UP001159405">
    <property type="component" value="Unassembled WGS sequence"/>
</dbReference>
<feature type="region of interest" description="Disordered" evidence="2">
    <location>
        <begin position="1"/>
        <end position="31"/>
    </location>
</feature>
<evidence type="ECO:0000256" key="1">
    <source>
        <dbReference type="PROSITE-ProRule" id="PRU00076"/>
    </source>
</evidence>
<feature type="compositionally biased region" description="Polar residues" evidence="2">
    <location>
        <begin position="401"/>
        <end position="416"/>
    </location>
</feature>
<proteinExistence type="predicted"/>
<keyword evidence="3" id="KW-0812">Transmembrane</keyword>
<dbReference type="InterPro" id="IPR000082">
    <property type="entry name" value="SEA_dom"/>
</dbReference>
<evidence type="ECO:0000313" key="5">
    <source>
        <dbReference type="EMBL" id="CAH3162208.1"/>
    </source>
</evidence>
<dbReference type="SUPFAM" id="SSF57196">
    <property type="entry name" value="EGF/Laminin"/>
    <property type="match status" value="1"/>
</dbReference>
<dbReference type="PROSITE" id="PS00022">
    <property type="entry name" value="EGF_1"/>
    <property type="match status" value="1"/>
</dbReference>
<dbReference type="SMART" id="SM00181">
    <property type="entry name" value="EGF"/>
    <property type="match status" value="1"/>
</dbReference>
<keyword evidence="1" id="KW-0245">EGF-like domain</keyword>
<reference evidence="5 6" key="1">
    <citation type="submission" date="2022-05" db="EMBL/GenBank/DDBJ databases">
        <authorList>
            <consortium name="Genoscope - CEA"/>
            <person name="William W."/>
        </authorList>
    </citation>
    <scope>NUCLEOTIDE SEQUENCE [LARGE SCALE GENOMIC DNA]</scope>
</reference>
<protein>
    <recommendedName>
        <fullName evidence="4">EGF-like domain-containing protein</fullName>
    </recommendedName>
</protein>
<gene>
    <name evidence="5" type="ORF">PLOB_00005210</name>
</gene>
<feature type="disulfide bond" evidence="1">
    <location>
        <begin position="165"/>
        <end position="174"/>
    </location>
</feature>
<evidence type="ECO:0000313" key="6">
    <source>
        <dbReference type="Proteomes" id="UP001159405"/>
    </source>
</evidence>
<evidence type="ECO:0000256" key="3">
    <source>
        <dbReference type="SAM" id="Phobius"/>
    </source>
</evidence>